<sequence length="65" mass="7065">MRANELENCKNWQPGTTELLQCEPTSWRTARTGNRGLLNGSNAVLNSSNASQRAGELQELATGDC</sequence>
<evidence type="ECO:0000313" key="1">
    <source>
        <dbReference type="EMBL" id="QYS88030.1"/>
    </source>
</evidence>
<accession>A0A8G0KUT7</accession>
<name>A0A8G0KUT7_9FLAO</name>
<gene>
    <name evidence="1" type="ORF">JJC05_09120</name>
</gene>
<protein>
    <submittedName>
        <fullName evidence="1">Uncharacterized protein</fullName>
    </submittedName>
</protein>
<dbReference type="Proteomes" id="UP000824721">
    <property type="component" value="Chromosome"/>
</dbReference>
<dbReference type="EMBL" id="CP067378">
    <property type="protein sequence ID" value="QYS88030.1"/>
    <property type="molecule type" value="Genomic_DNA"/>
</dbReference>
<reference evidence="1" key="1">
    <citation type="submission" date="2020-12" db="EMBL/GenBank/DDBJ databases">
        <title>Genome sequencing of genetic groups of Flavobacterium columnare.</title>
        <authorList>
            <person name="Waldbieser G.C."/>
            <person name="Griffin M.J."/>
            <person name="LaFrentz B.R."/>
        </authorList>
    </citation>
    <scope>NUCLEOTIDE SEQUENCE</scope>
    <source>
        <strain evidence="1">90-106</strain>
    </source>
</reference>
<proteinExistence type="predicted"/>
<organism evidence="1">
    <name type="scientific">Flavobacterium columnare</name>
    <dbReference type="NCBI Taxonomy" id="996"/>
    <lineage>
        <taxon>Bacteria</taxon>
        <taxon>Pseudomonadati</taxon>
        <taxon>Bacteroidota</taxon>
        <taxon>Flavobacteriia</taxon>
        <taxon>Flavobacteriales</taxon>
        <taxon>Flavobacteriaceae</taxon>
        <taxon>Flavobacterium</taxon>
    </lineage>
</organism>
<dbReference type="AlphaFoldDB" id="A0A8G0KUT7"/>
<dbReference type="KEGG" id="fdv:JJC05_09120"/>